<dbReference type="PROSITE" id="PS50110">
    <property type="entry name" value="RESPONSE_REGULATORY"/>
    <property type="match status" value="1"/>
</dbReference>
<dbReference type="InterPro" id="IPR011006">
    <property type="entry name" value="CheY-like_superfamily"/>
</dbReference>
<dbReference type="PROSITE" id="PS50112">
    <property type="entry name" value="PAS"/>
    <property type="match status" value="1"/>
</dbReference>
<dbReference type="PANTHER" id="PTHR43065:SF23">
    <property type="entry name" value="SENSOR HISTIDINE KINASE PDTAS"/>
    <property type="match status" value="1"/>
</dbReference>
<dbReference type="Gene3D" id="3.30.565.10">
    <property type="entry name" value="Histidine kinase-like ATPase, C-terminal domain"/>
    <property type="match status" value="1"/>
</dbReference>
<dbReference type="InterPro" id="IPR001789">
    <property type="entry name" value="Sig_transdc_resp-reg_receiver"/>
</dbReference>
<dbReference type="InterPro" id="IPR000700">
    <property type="entry name" value="PAS-assoc_C"/>
</dbReference>
<dbReference type="InterPro" id="IPR011495">
    <property type="entry name" value="Sig_transdc_His_kin_sub2_dim/P"/>
</dbReference>
<dbReference type="InterPro" id="IPR036890">
    <property type="entry name" value="HATPase_C_sf"/>
</dbReference>
<dbReference type="InterPro" id="IPR000014">
    <property type="entry name" value="PAS"/>
</dbReference>
<dbReference type="SMART" id="SM00387">
    <property type="entry name" value="HATPase_c"/>
    <property type="match status" value="1"/>
</dbReference>
<keyword evidence="1" id="KW-0597">Phosphoprotein</keyword>
<proteinExistence type="predicted"/>
<dbReference type="AlphaFoldDB" id="A0A9E7RTR8"/>
<dbReference type="GeneID" id="75106894"/>
<evidence type="ECO:0000259" key="4">
    <source>
        <dbReference type="PROSITE" id="PS50112"/>
    </source>
</evidence>
<dbReference type="InterPro" id="IPR035965">
    <property type="entry name" value="PAS-like_dom_sf"/>
</dbReference>
<evidence type="ECO:0000259" key="5">
    <source>
        <dbReference type="PROSITE" id="PS50113"/>
    </source>
</evidence>
<evidence type="ECO:0000256" key="1">
    <source>
        <dbReference type="PROSITE-ProRule" id="PRU00169"/>
    </source>
</evidence>
<dbReference type="InterPro" id="IPR005467">
    <property type="entry name" value="His_kinase_dom"/>
</dbReference>
<dbReference type="Gene3D" id="2.10.70.100">
    <property type="match status" value="1"/>
</dbReference>
<dbReference type="CDD" id="cd00130">
    <property type="entry name" value="PAS"/>
    <property type="match status" value="1"/>
</dbReference>
<accession>A0A9E7RTR8</accession>
<dbReference type="InterPro" id="IPR003594">
    <property type="entry name" value="HATPase_dom"/>
</dbReference>
<dbReference type="InterPro" id="IPR013655">
    <property type="entry name" value="PAS_fold_3"/>
</dbReference>
<dbReference type="EMBL" id="CP104550">
    <property type="protein sequence ID" value="UXH31197.1"/>
    <property type="molecule type" value="Genomic_DNA"/>
</dbReference>
<dbReference type="SUPFAM" id="SSF52172">
    <property type="entry name" value="CheY-like"/>
    <property type="match status" value="1"/>
</dbReference>
<feature type="domain" description="PAS" evidence="4">
    <location>
        <begin position="166"/>
        <end position="212"/>
    </location>
</feature>
<feature type="modified residue" description="4-aspartylphosphate" evidence="1">
    <location>
        <position position="55"/>
    </location>
</feature>
<feature type="domain" description="Histidine kinase" evidence="2">
    <location>
        <begin position="272"/>
        <end position="461"/>
    </location>
</feature>
<protein>
    <submittedName>
        <fullName evidence="6">Response regulator</fullName>
    </submittedName>
</protein>
<dbReference type="Pfam" id="PF08447">
    <property type="entry name" value="PAS_3"/>
    <property type="match status" value="1"/>
</dbReference>
<reference evidence="6" key="1">
    <citation type="submission" date="2022-09" db="EMBL/GenBank/DDBJ databases">
        <title>Characterization of three MwoI isoschizomers from sequenced genome and metagenomes.</title>
        <authorList>
            <person name="Fomenkov A."/>
            <person name="Xu S.Y."/>
            <person name="Roberts R.J."/>
        </authorList>
    </citation>
    <scope>NUCLEOTIDE SEQUENCE</scope>
    <source>
        <strain evidence="6">DSM 2970</strain>
    </source>
</reference>
<dbReference type="PROSITE" id="PS50109">
    <property type="entry name" value="HIS_KIN"/>
    <property type="match status" value="1"/>
</dbReference>
<dbReference type="SMART" id="SM00086">
    <property type="entry name" value="PAC"/>
    <property type="match status" value="1"/>
</dbReference>
<feature type="domain" description="PAC" evidence="5">
    <location>
        <begin position="209"/>
        <end position="261"/>
    </location>
</feature>
<dbReference type="Gene3D" id="3.30.450.20">
    <property type="entry name" value="PAS domain"/>
    <property type="match status" value="1"/>
</dbReference>
<evidence type="ECO:0000313" key="6">
    <source>
        <dbReference type="EMBL" id="UXH31197.1"/>
    </source>
</evidence>
<dbReference type="NCBIfam" id="TIGR00229">
    <property type="entry name" value="sensory_box"/>
    <property type="match status" value="1"/>
</dbReference>
<feature type="domain" description="Response regulatory" evidence="3">
    <location>
        <begin position="4"/>
        <end position="120"/>
    </location>
</feature>
<dbReference type="PROSITE" id="PS50113">
    <property type="entry name" value="PAC"/>
    <property type="match status" value="1"/>
</dbReference>
<dbReference type="SUPFAM" id="SSF55874">
    <property type="entry name" value="ATPase domain of HSP90 chaperone/DNA topoisomerase II/histidine kinase"/>
    <property type="match status" value="1"/>
</dbReference>
<gene>
    <name evidence="6" type="ORF">N5910_06540</name>
</gene>
<evidence type="ECO:0000259" key="3">
    <source>
        <dbReference type="PROSITE" id="PS50110"/>
    </source>
</evidence>
<dbReference type="Proteomes" id="UP001065373">
    <property type="component" value="Chromosome"/>
</dbReference>
<dbReference type="Pfam" id="PF02518">
    <property type="entry name" value="HATPase_c"/>
    <property type="match status" value="1"/>
</dbReference>
<dbReference type="GO" id="GO:0000160">
    <property type="term" value="P:phosphorelay signal transduction system"/>
    <property type="evidence" value="ECO:0007669"/>
    <property type="project" value="InterPro"/>
</dbReference>
<evidence type="ECO:0000259" key="2">
    <source>
        <dbReference type="PROSITE" id="PS50109"/>
    </source>
</evidence>
<sequence>MTCRILILEDVPFDVELMEREIRLSGIEFTSMTVDNEKDYLEALENFKPHVILADHSLPSFDGLSALKIALERCPNVPFIFVSGKIGEEFAVEALKRGATDYVLKSNFSKVPIAIKRALREVEKQKELERARKSLIKSHWQLREAQRIGKIGSWHWDMEADRLSCSEEGMRILGIKPDEFSGSIHELIDRIHPDDREDFRRRVMSMESFEGEYRALMDDGSMKILLFRAKVIRGPGGNPETLIGIKQDVTEEKRIRESLEASLQEKEFLLSEVHHRVKNNLQLISSLLRLQSRYIDDEKSLEIFRECQNRVKSIALVHEKLYGSRDNSRVNLREYLEELVNEIRGMCNGKNIIFNLQLEDMDAEIDVAVSIGLIVNELVTNSIRHGISYEGAVTVKLEIMDDGAILKVSDTGKGLPEGFDIDESQGFGLRLVRFMLERINGSISLEDGDGCNFVVTFRNGGL</sequence>
<dbReference type="RefSeq" id="WP_074359212.1">
    <property type="nucleotide sequence ID" value="NZ_CP104550.1"/>
</dbReference>
<name>A0A9E7RTR8_METWO</name>
<dbReference type="InterPro" id="IPR001610">
    <property type="entry name" value="PAC"/>
</dbReference>
<organism evidence="6">
    <name type="scientific">Methanothermobacter wolfeii</name>
    <name type="common">Methanobacterium wolfei</name>
    <dbReference type="NCBI Taxonomy" id="145261"/>
    <lineage>
        <taxon>Archaea</taxon>
        <taxon>Methanobacteriati</taxon>
        <taxon>Methanobacteriota</taxon>
        <taxon>Methanomada group</taxon>
        <taxon>Methanobacteria</taxon>
        <taxon>Methanobacteriales</taxon>
        <taxon>Methanobacteriaceae</taxon>
        <taxon>Methanothermobacter</taxon>
    </lineage>
</organism>
<dbReference type="CDD" id="cd00156">
    <property type="entry name" value="REC"/>
    <property type="match status" value="1"/>
</dbReference>
<dbReference type="Pfam" id="PF07568">
    <property type="entry name" value="HisKA_2"/>
    <property type="match status" value="1"/>
</dbReference>
<dbReference type="PANTHER" id="PTHR43065">
    <property type="entry name" value="SENSOR HISTIDINE KINASE"/>
    <property type="match status" value="1"/>
</dbReference>
<dbReference type="KEGG" id="mwo:MWSIV6_1275"/>
<dbReference type="SUPFAM" id="SSF55785">
    <property type="entry name" value="PYP-like sensor domain (PAS domain)"/>
    <property type="match status" value="1"/>
</dbReference>
<dbReference type="Pfam" id="PF00072">
    <property type="entry name" value="Response_reg"/>
    <property type="match status" value="1"/>
</dbReference>
<dbReference type="SMART" id="SM00448">
    <property type="entry name" value="REC"/>
    <property type="match status" value="1"/>
</dbReference>
<dbReference type="Gene3D" id="3.40.50.2300">
    <property type="match status" value="1"/>
</dbReference>